<proteinExistence type="predicted"/>
<evidence type="ECO:0000313" key="1">
    <source>
        <dbReference type="EMBL" id="PKC07748.1"/>
    </source>
</evidence>
<dbReference type="AlphaFoldDB" id="A0A2N0PLR6"/>
<evidence type="ECO:0008006" key="3">
    <source>
        <dbReference type="Google" id="ProtNLM"/>
    </source>
</evidence>
<sequence>MNASNNIAQIVWNIGDYMARCIQKWETHFLRTGELLVYHQGKHTKLESLVDDEDFKEECLIWLRQQAPELRSPRNLKFYIEETVFPKLTGHIKKDTICEKTCQNYMHKWGFKYDKKKRSLL</sequence>
<protein>
    <recommendedName>
        <fullName evidence="3">Winged helix-turn helix domain-containing protein</fullName>
    </recommendedName>
</protein>
<evidence type="ECO:0000313" key="2">
    <source>
        <dbReference type="Proteomes" id="UP000232722"/>
    </source>
</evidence>
<dbReference type="EMBL" id="LLXJ01000608">
    <property type="protein sequence ID" value="PKC07748.1"/>
    <property type="molecule type" value="Genomic_DNA"/>
</dbReference>
<comment type="caution">
    <text evidence="1">The sequence shown here is derived from an EMBL/GenBank/DDBJ whole genome shotgun (WGS) entry which is preliminary data.</text>
</comment>
<accession>A0A2N0PLR6</accession>
<reference evidence="1 2" key="2">
    <citation type="submission" date="2017-09" db="EMBL/GenBank/DDBJ databases">
        <title>Extensive intraspecific genome diversity in a model arbuscular mycorrhizal fungus.</title>
        <authorList>
            <person name="Chen E.C."/>
            <person name="Morin E."/>
            <person name="Beaudet D."/>
            <person name="Noel J."/>
            <person name="Ndikumana S."/>
            <person name="Charron P."/>
            <person name="St-Onge C."/>
            <person name="Giorgi J."/>
            <person name="Grigoriev I.V."/>
            <person name="Roux C."/>
            <person name="Martin F.M."/>
            <person name="Corradi N."/>
        </authorList>
    </citation>
    <scope>NUCLEOTIDE SEQUENCE [LARGE SCALE GENOMIC DNA]</scope>
    <source>
        <strain evidence="1 2">A5</strain>
    </source>
</reference>
<reference evidence="1 2" key="1">
    <citation type="submission" date="2016-04" db="EMBL/GenBank/DDBJ databases">
        <title>Genome analyses suggest a sexual origin of heterokaryosis in a supposedly ancient asexual fungus.</title>
        <authorList>
            <person name="Ropars J."/>
            <person name="Sedzielewska K."/>
            <person name="Noel J."/>
            <person name="Charron P."/>
            <person name="Farinelli L."/>
            <person name="Marton T."/>
            <person name="Kruger M."/>
            <person name="Pelin A."/>
            <person name="Brachmann A."/>
            <person name="Corradi N."/>
        </authorList>
    </citation>
    <scope>NUCLEOTIDE SEQUENCE [LARGE SCALE GENOMIC DNA]</scope>
    <source>
        <strain evidence="1 2">A5</strain>
    </source>
</reference>
<name>A0A2N0PLR6_9GLOM</name>
<organism evidence="1 2">
    <name type="scientific">Rhizophagus irregularis</name>
    <dbReference type="NCBI Taxonomy" id="588596"/>
    <lineage>
        <taxon>Eukaryota</taxon>
        <taxon>Fungi</taxon>
        <taxon>Fungi incertae sedis</taxon>
        <taxon>Mucoromycota</taxon>
        <taxon>Glomeromycotina</taxon>
        <taxon>Glomeromycetes</taxon>
        <taxon>Glomerales</taxon>
        <taxon>Glomeraceae</taxon>
        <taxon>Rhizophagus</taxon>
    </lineage>
</organism>
<gene>
    <name evidence="1" type="ORF">RhiirA5_417793</name>
</gene>
<dbReference type="Proteomes" id="UP000232722">
    <property type="component" value="Unassembled WGS sequence"/>
</dbReference>